<reference evidence="1 2" key="1">
    <citation type="submission" date="2018-08" db="EMBL/GenBank/DDBJ databases">
        <title>A genome reference for cultivated species of the human gut microbiota.</title>
        <authorList>
            <person name="Zou Y."/>
            <person name="Xue W."/>
            <person name="Luo G."/>
        </authorList>
    </citation>
    <scope>NUCLEOTIDE SEQUENCE [LARGE SCALE GENOMIC DNA]</scope>
    <source>
        <strain evidence="1 2">AM37-1AC</strain>
    </source>
</reference>
<organism evidence="1 2">
    <name type="scientific">Roseburia intestinalis</name>
    <dbReference type="NCBI Taxonomy" id="166486"/>
    <lineage>
        <taxon>Bacteria</taxon>
        <taxon>Bacillati</taxon>
        <taxon>Bacillota</taxon>
        <taxon>Clostridia</taxon>
        <taxon>Lachnospirales</taxon>
        <taxon>Lachnospiraceae</taxon>
        <taxon>Roseburia</taxon>
    </lineage>
</organism>
<evidence type="ECO:0000313" key="2">
    <source>
        <dbReference type="Proteomes" id="UP000283513"/>
    </source>
</evidence>
<evidence type="ECO:0000313" key="1">
    <source>
        <dbReference type="EMBL" id="RHC11421.1"/>
    </source>
</evidence>
<comment type="caution">
    <text evidence="1">The sequence shown here is derived from an EMBL/GenBank/DDBJ whole genome shotgun (WGS) entry which is preliminary data.</text>
</comment>
<proteinExistence type="predicted"/>
<sequence>MTDKKIKDFTKGIEKIAKLHPADQEKVFQMVADQNGTAAAGYVEKKVKDYETAKEMFKKFFK</sequence>
<dbReference type="AlphaFoldDB" id="A0A413YQS8"/>
<dbReference type="EMBL" id="QSHO01000053">
    <property type="protein sequence ID" value="RHC11421.1"/>
    <property type="molecule type" value="Genomic_DNA"/>
</dbReference>
<accession>A0A413YQS8</accession>
<name>A0A413YQS8_9FIRM</name>
<dbReference type="Proteomes" id="UP000283513">
    <property type="component" value="Unassembled WGS sequence"/>
</dbReference>
<protein>
    <submittedName>
        <fullName evidence="1">Uncharacterized protein</fullName>
    </submittedName>
</protein>
<gene>
    <name evidence="1" type="ORF">DW856_20170</name>
</gene>
<dbReference type="RefSeq" id="WP_118599687.1">
    <property type="nucleotide sequence ID" value="NZ_QSHO01000053.1"/>
</dbReference>